<evidence type="ECO:0000313" key="3">
    <source>
        <dbReference type="Proteomes" id="UP000023152"/>
    </source>
</evidence>
<feature type="non-terminal residue" evidence="2">
    <location>
        <position position="1"/>
    </location>
</feature>
<dbReference type="InterPro" id="IPR031127">
    <property type="entry name" value="E3_UB_ligase_RBR"/>
</dbReference>
<sequence>KGNLGPHSSDEKNKEDSINLADFEQIISDVQVPCCSQCFVQYHRSVCPECGYEYCNQCREKYHQVLVNSSDVCREFQLEADPNRKKLDQEQMRLTRDYISKQDWSRCPGCKAIVQKTEGCNHMTHGNCAHPSESESNETHFCYCCGDVLTGSSHNMESDGTTLHFPDGVFKNCRKADGTAKKHENILTEQFDTETDKITTEPSPRGRKSGNCCQM</sequence>
<reference evidence="2 3" key="1">
    <citation type="journal article" date="2013" name="Curr. Biol.">
        <title>The Genome of the Foraminiferan Reticulomyxa filosa.</title>
        <authorList>
            <person name="Glockner G."/>
            <person name="Hulsmann N."/>
            <person name="Schleicher M."/>
            <person name="Noegel A.A."/>
            <person name="Eichinger L."/>
            <person name="Gallinger C."/>
            <person name="Pawlowski J."/>
            <person name="Sierra R."/>
            <person name="Euteneuer U."/>
            <person name="Pillet L."/>
            <person name="Moustafa A."/>
            <person name="Platzer M."/>
            <person name="Groth M."/>
            <person name="Szafranski K."/>
            <person name="Schliwa M."/>
        </authorList>
    </citation>
    <scope>NUCLEOTIDE SEQUENCE [LARGE SCALE GENOMIC DNA]</scope>
</reference>
<dbReference type="EMBL" id="ASPP01032819">
    <property type="protein sequence ID" value="ETO03629.1"/>
    <property type="molecule type" value="Genomic_DNA"/>
</dbReference>
<dbReference type="GO" id="GO:0004842">
    <property type="term" value="F:ubiquitin-protein transferase activity"/>
    <property type="evidence" value="ECO:0007669"/>
    <property type="project" value="InterPro"/>
</dbReference>
<organism evidence="2 3">
    <name type="scientific">Reticulomyxa filosa</name>
    <dbReference type="NCBI Taxonomy" id="46433"/>
    <lineage>
        <taxon>Eukaryota</taxon>
        <taxon>Sar</taxon>
        <taxon>Rhizaria</taxon>
        <taxon>Retaria</taxon>
        <taxon>Foraminifera</taxon>
        <taxon>Monothalamids</taxon>
        <taxon>Reticulomyxidae</taxon>
        <taxon>Reticulomyxa</taxon>
    </lineage>
</organism>
<dbReference type="Gene3D" id="1.20.120.1750">
    <property type="match status" value="1"/>
</dbReference>
<gene>
    <name evidence="2" type="ORF">RFI_33773</name>
</gene>
<dbReference type="SUPFAM" id="SSF57850">
    <property type="entry name" value="RING/U-box"/>
    <property type="match status" value="1"/>
</dbReference>
<keyword evidence="3" id="KW-1185">Reference proteome</keyword>
<dbReference type="GO" id="GO:0016567">
    <property type="term" value="P:protein ubiquitination"/>
    <property type="evidence" value="ECO:0007669"/>
    <property type="project" value="InterPro"/>
</dbReference>
<evidence type="ECO:0000256" key="1">
    <source>
        <dbReference type="SAM" id="MobiDB-lite"/>
    </source>
</evidence>
<dbReference type="PANTHER" id="PTHR11685">
    <property type="entry name" value="RBR FAMILY RING FINGER AND IBR DOMAIN-CONTAINING"/>
    <property type="match status" value="1"/>
</dbReference>
<dbReference type="OrthoDB" id="9977870at2759"/>
<dbReference type="CDD" id="cd22584">
    <property type="entry name" value="Rcat_RBR_unk"/>
    <property type="match status" value="1"/>
</dbReference>
<comment type="caution">
    <text evidence="2">The sequence shown here is derived from an EMBL/GenBank/DDBJ whole genome shotgun (WGS) entry which is preliminary data.</text>
</comment>
<evidence type="ECO:0000313" key="2">
    <source>
        <dbReference type="EMBL" id="ETO03629.1"/>
    </source>
</evidence>
<protein>
    <recommendedName>
        <fullName evidence="4">RING-type domain-containing protein</fullName>
    </recommendedName>
</protein>
<name>X6LPR8_RETFI</name>
<dbReference type="AlphaFoldDB" id="X6LPR8"/>
<proteinExistence type="predicted"/>
<feature type="region of interest" description="Disordered" evidence="1">
    <location>
        <begin position="196"/>
        <end position="215"/>
    </location>
</feature>
<accession>X6LPR8</accession>
<evidence type="ECO:0008006" key="4">
    <source>
        <dbReference type="Google" id="ProtNLM"/>
    </source>
</evidence>
<dbReference type="Proteomes" id="UP000023152">
    <property type="component" value="Unassembled WGS sequence"/>
</dbReference>